<gene>
    <name evidence="2" type="ORF">HOP40_27310</name>
</gene>
<accession>A0A6M6JM35</accession>
<dbReference type="Proteomes" id="UP000505377">
    <property type="component" value="Chromosome"/>
</dbReference>
<keyword evidence="3" id="KW-1185">Reference proteome</keyword>
<dbReference type="AlphaFoldDB" id="A0A6M6JM35"/>
<evidence type="ECO:0000313" key="2">
    <source>
        <dbReference type="EMBL" id="QJY49028.1"/>
    </source>
</evidence>
<dbReference type="RefSeq" id="WP_172163887.1">
    <property type="nucleotide sequence ID" value="NZ_CP053564.1"/>
</dbReference>
<keyword evidence="1" id="KW-1133">Transmembrane helix</keyword>
<evidence type="ECO:0000256" key="1">
    <source>
        <dbReference type="SAM" id="Phobius"/>
    </source>
</evidence>
<name>A0A6M6JM35_9PSEU</name>
<keyword evidence="1" id="KW-0812">Transmembrane</keyword>
<evidence type="ECO:0000313" key="3">
    <source>
        <dbReference type="Proteomes" id="UP000505377"/>
    </source>
</evidence>
<dbReference type="KEGG" id="pbro:HOP40_27310"/>
<proteinExistence type="predicted"/>
<dbReference type="EMBL" id="CP053564">
    <property type="protein sequence ID" value="QJY49028.1"/>
    <property type="molecule type" value="Genomic_DNA"/>
</dbReference>
<reference evidence="2 3" key="1">
    <citation type="submission" date="2020-05" db="EMBL/GenBank/DDBJ databases">
        <authorList>
            <person name="Mo P."/>
        </authorList>
    </citation>
    <scope>NUCLEOTIDE SEQUENCE [LARGE SCALE GENOMIC DNA]</scope>
    <source>
        <strain evidence="2 3">Gen01</strain>
    </source>
</reference>
<organism evidence="2 3">
    <name type="scientific">Pseudonocardia broussonetiae</name>
    <dbReference type="NCBI Taxonomy" id="2736640"/>
    <lineage>
        <taxon>Bacteria</taxon>
        <taxon>Bacillati</taxon>
        <taxon>Actinomycetota</taxon>
        <taxon>Actinomycetes</taxon>
        <taxon>Pseudonocardiales</taxon>
        <taxon>Pseudonocardiaceae</taxon>
        <taxon>Pseudonocardia</taxon>
    </lineage>
</organism>
<protein>
    <submittedName>
        <fullName evidence="2">Uncharacterized protein</fullName>
    </submittedName>
</protein>
<keyword evidence="1" id="KW-0472">Membrane</keyword>
<sequence>MTVLVASGAVGALILAPSVVGVVIILLAYGLVIGIVAAAFAVQWINCSRR</sequence>
<feature type="transmembrane region" description="Helical" evidence="1">
    <location>
        <begin position="12"/>
        <end position="45"/>
    </location>
</feature>